<comment type="caution">
    <text evidence="2">The sequence shown here is derived from an EMBL/GenBank/DDBJ whole genome shotgun (WGS) entry which is preliminary data.</text>
</comment>
<dbReference type="PROSITE" id="PS50994">
    <property type="entry name" value="INTEGRASE"/>
    <property type="match status" value="1"/>
</dbReference>
<dbReference type="InterPro" id="IPR039537">
    <property type="entry name" value="Retrotran_Ty1/copia-like"/>
</dbReference>
<dbReference type="GO" id="GO:0003676">
    <property type="term" value="F:nucleic acid binding"/>
    <property type="evidence" value="ECO:0007669"/>
    <property type="project" value="InterPro"/>
</dbReference>
<dbReference type="OrthoDB" id="1935865at2759"/>
<evidence type="ECO:0000313" key="2">
    <source>
        <dbReference type="EMBL" id="RDY02433.1"/>
    </source>
</evidence>
<feature type="non-terminal residue" evidence="2">
    <location>
        <position position="1"/>
    </location>
</feature>
<name>A0A371HHZ9_MUCPR</name>
<proteinExistence type="predicted"/>
<dbReference type="STRING" id="157652.A0A371HHZ9"/>
<dbReference type="PANTHER" id="PTHR42648">
    <property type="entry name" value="TRANSPOSASE, PUTATIVE-RELATED"/>
    <property type="match status" value="1"/>
</dbReference>
<organism evidence="2 3">
    <name type="scientific">Mucuna pruriens</name>
    <name type="common">Velvet bean</name>
    <name type="synonym">Dolichos pruriens</name>
    <dbReference type="NCBI Taxonomy" id="157652"/>
    <lineage>
        <taxon>Eukaryota</taxon>
        <taxon>Viridiplantae</taxon>
        <taxon>Streptophyta</taxon>
        <taxon>Embryophyta</taxon>
        <taxon>Tracheophyta</taxon>
        <taxon>Spermatophyta</taxon>
        <taxon>Magnoliopsida</taxon>
        <taxon>eudicotyledons</taxon>
        <taxon>Gunneridae</taxon>
        <taxon>Pentapetalae</taxon>
        <taxon>rosids</taxon>
        <taxon>fabids</taxon>
        <taxon>Fabales</taxon>
        <taxon>Fabaceae</taxon>
        <taxon>Papilionoideae</taxon>
        <taxon>50 kb inversion clade</taxon>
        <taxon>NPAAA clade</taxon>
        <taxon>indigoferoid/millettioid clade</taxon>
        <taxon>Phaseoleae</taxon>
        <taxon>Mucuna</taxon>
    </lineage>
</organism>
<protein>
    <recommendedName>
        <fullName evidence="1">Integrase catalytic domain-containing protein</fullName>
    </recommendedName>
</protein>
<dbReference type="GO" id="GO:0015074">
    <property type="term" value="P:DNA integration"/>
    <property type="evidence" value="ECO:0007669"/>
    <property type="project" value="InterPro"/>
</dbReference>
<dbReference type="PANTHER" id="PTHR42648:SF28">
    <property type="entry name" value="TRANSPOSON-ENCODED PROTEIN WITH RIBONUCLEASE H-LIKE AND RETROVIRUS ZINC FINGER-LIKE DOMAINS"/>
    <property type="match status" value="1"/>
</dbReference>
<gene>
    <name evidence="2" type="ORF">CR513_14106</name>
</gene>
<dbReference type="InterPro" id="IPR025724">
    <property type="entry name" value="GAG-pre-integrase_dom"/>
</dbReference>
<dbReference type="Pfam" id="PF13976">
    <property type="entry name" value="gag_pre-integrs"/>
    <property type="match status" value="1"/>
</dbReference>
<keyword evidence="3" id="KW-1185">Reference proteome</keyword>
<dbReference type="SUPFAM" id="SSF53098">
    <property type="entry name" value="Ribonuclease H-like"/>
    <property type="match status" value="1"/>
</dbReference>
<feature type="domain" description="Integrase catalytic" evidence="1">
    <location>
        <begin position="83"/>
        <end position="221"/>
    </location>
</feature>
<sequence>MEEITLRHQPLKVMKGNLIVMKVEKIMANLYMLWGDTLQVANASVATSSQEEATMMWHHRLGHTSEQGLKVLTERNLLPGLKEVSLPFCEHCVISKQHKLKFAKTTTRSKHKLDLIHSDVWESPEIVGVPYQNEVKCISQFKEFKAQVELETGRKIKCLRTDNGGEYVDGEFLAFCKQEGIVRQFSVPHTPQQNGVAERMNRTLLERTRAVLRTTRWAKIF</sequence>
<evidence type="ECO:0000259" key="1">
    <source>
        <dbReference type="PROSITE" id="PS50994"/>
    </source>
</evidence>
<evidence type="ECO:0000313" key="3">
    <source>
        <dbReference type="Proteomes" id="UP000257109"/>
    </source>
</evidence>
<dbReference type="EMBL" id="QJKJ01002537">
    <property type="protein sequence ID" value="RDY02433.1"/>
    <property type="molecule type" value="Genomic_DNA"/>
</dbReference>
<dbReference type="AlphaFoldDB" id="A0A371HHZ9"/>
<reference evidence="2" key="1">
    <citation type="submission" date="2018-05" db="EMBL/GenBank/DDBJ databases">
        <title>Draft genome of Mucuna pruriens seed.</title>
        <authorList>
            <person name="Nnadi N.E."/>
            <person name="Vos R."/>
            <person name="Hasami M.H."/>
            <person name="Devisetty U.K."/>
            <person name="Aguiy J.C."/>
        </authorList>
    </citation>
    <scope>NUCLEOTIDE SEQUENCE [LARGE SCALE GENOMIC DNA]</scope>
    <source>
        <strain evidence="2">JCA_2017</strain>
    </source>
</reference>
<dbReference type="Gene3D" id="3.30.420.10">
    <property type="entry name" value="Ribonuclease H-like superfamily/Ribonuclease H"/>
    <property type="match status" value="1"/>
</dbReference>
<dbReference type="Proteomes" id="UP000257109">
    <property type="component" value="Unassembled WGS sequence"/>
</dbReference>
<dbReference type="InterPro" id="IPR012337">
    <property type="entry name" value="RNaseH-like_sf"/>
</dbReference>
<accession>A0A371HHZ9</accession>
<dbReference type="InterPro" id="IPR036397">
    <property type="entry name" value="RNaseH_sf"/>
</dbReference>
<dbReference type="InterPro" id="IPR001584">
    <property type="entry name" value="Integrase_cat-core"/>
</dbReference>